<evidence type="ECO:0000313" key="3">
    <source>
        <dbReference type="Proteomes" id="UP000238565"/>
    </source>
</evidence>
<keyword evidence="1" id="KW-0812">Transmembrane</keyword>
<feature type="transmembrane region" description="Helical" evidence="1">
    <location>
        <begin position="31"/>
        <end position="48"/>
    </location>
</feature>
<keyword evidence="1" id="KW-1133">Transmembrane helix</keyword>
<protein>
    <submittedName>
        <fullName evidence="2">Uncharacterized protein</fullName>
    </submittedName>
</protein>
<name>A0A2S7I478_9FLAO</name>
<feature type="transmembrane region" description="Helical" evidence="1">
    <location>
        <begin position="114"/>
        <end position="133"/>
    </location>
</feature>
<feature type="transmembrane region" description="Helical" evidence="1">
    <location>
        <begin position="60"/>
        <end position="83"/>
    </location>
</feature>
<dbReference type="Proteomes" id="UP000238565">
    <property type="component" value="Unassembled WGS sequence"/>
</dbReference>
<comment type="caution">
    <text evidence="2">The sequence shown here is derived from an EMBL/GenBank/DDBJ whole genome shotgun (WGS) entry which is preliminary data.</text>
</comment>
<gene>
    <name evidence="2" type="ORF">C3729_07905</name>
</gene>
<proteinExistence type="predicted"/>
<keyword evidence="1" id="KW-0472">Membrane</keyword>
<sequence>MKFFIIIIPFIYNYIYLFNRKSKIFKVYRKWLFPFLCILLGLLYVILAPDSNGTERTIEIWAFFTPFIFTIYLSLSSLLSKYFNHRDFILYLRYSDEIDYLNPKKSNAKSLDKFISYFSIFFILFLPFIILLFKK</sequence>
<dbReference type="EMBL" id="PTPZ01000004">
    <property type="protein sequence ID" value="PPZ91344.1"/>
    <property type="molecule type" value="Genomic_DNA"/>
</dbReference>
<reference evidence="2 3" key="1">
    <citation type="submission" date="2018-02" db="EMBL/GenBank/DDBJ databases">
        <title>Draft genome sequence of bacterial isolates from marine environment.</title>
        <authorList>
            <person name="Singh S.K."/>
            <person name="Hill R."/>
            <person name="Major S."/>
            <person name="Cai H."/>
            <person name="Li Y."/>
        </authorList>
    </citation>
    <scope>NUCLEOTIDE SEQUENCE [LARGE SCALE GENOMIC DNA]</scope>
    <source>
        <strain evidence="2 3">IMET F</strain>
    </source>
</reference>
<evidence type="ECO:0000313" key="2">
    <source>
        <dbReference type="EMBL" id="PPZ91344.1"/>
    </source>
</evidence>
<dbReference type="AlphaFoldDB" id="A0A2S7I478"/>
<organism evidence="2 3">
    <name type="scientific">Cloacibacterium normanense</name>
    <dbReference type="NCBI Taxonomy" id="237258"/>
    <lineage>
        <taxon>Bacteria</taxon>
        <taxon>Pseudomonadati</taxon>
        <taxon>Bacteroidota</taxon>
        <taxon>Flavobacteriia</taxon>
        <taxon>Flavobacteriales</taxon>
        <taxon>Weeksellaceae</taxon>
    </lineage>
</organism>
<accession>A0A2S7I478</accession>
<evidence type="ECO:0000256" key="1">
    <source>
        <dbReference type="SAM" id="Phobius"/>
    </source>
</evidence>